<evidence type="ECO:0008006" key="3">
    <source>
        <dbReference type="Google" id="ProtNLM"/>
    </source>
</evidence>
<evidence type="ECO:0000313" key="2">
    <source>
        <dbReference type="EMBL" id="KKM79959.1"/>
    </source>
</evidence>
<feature type="region of interest" description="Disordered" evidence="1">
    <location>
        <begin position="313"/>
        <end position="336"/>
    </location>
</feature>
<dbReference type="AlphaFoldDB" id="A0A0F9KCP5"/>
<name>A0A0F9KCP5_9ZZZZ</name>
<accession>A0A0F9KCP5</accession>
<protein>
    <recommendedName>
        <fullName evidence="3">NTP pyrophosphohydrolase MazG putative catalytic core domain-containing protein</fullName>
    </recommendedName>
</protein>
<reference evidence="2" key="1">
    <citation type="journal article" date="2015" name="Nature">
        <title>Complex archaea that bridge the gap between prokaryotes and eukaryotes.</title>
        <authorList>
            <person name="Spang A."/>
            <person name="Saw J.H."/>
            <person name="Jorgensen S.L."/>
            <person name="Zaremba-Niedzwiedzka K."/>
            <person name="Martijn J."/>
            <person name="Lind A.E."/>
            <person name="van Eijk R."/>
            <person name="Schleper C."/>
            <person name="Guy L."/>
            <person name="Ettema T.J."/>
        </authorList>
    </citation>
    <scope>NUCLEOTIDE SEQUENCE</scope>
</reference>
<organism evidence="2">
    <name type="scientific">marine sediment metagenome</name>
    <dbReference type="NCBI Taxonomy" id="412755"/>
    <lineage>
        <taxon>unclassified sequences</taxon>
        <taxon>metagenomes</taxon>
        <taxon>ecological metagenomes</taxon>
    </lineage>
</organism>
<dbReference type="SUPFAM" id="SSF101386">
    <property type="entry name" value="all-alpha NTP pyrophosphatases"/>
    <property type="match status" value="1"/>
</dbReference>
<dbReference type="CDD" id="cd11523">
    <property type="entry name" value="NTP-PPase"/>
    <property type="match status" value="1"/>
</dbReference>
<comment type="caution">
    <text evidence="2">The sequence shown here is derived from an EMBL/GenBank/DDBJ whole genome shotgun (WGS) entry which is preliminary data.</text>
</comment>
<proteinExistence type="predicted"/>
<dbReference type="Gene3D" id="1.10.287.1080">
    <property type="entry name" value="MazG-like"/>
    <property type="match status" value="1"/>
</dbReference>
<gene>
    <name evidence="2" type="ORF">LCGC14_1344650</name>
</gene>
<evidence type="ECO:0000256" key="1">
    <source>
        <dbReference type="SAM" id="MobiDB-lite"/>
    </source>
</evidence>
<feature type="compositionally biased region" description="Basic and acidic residues" evidence="1">
    <location>
        <begin position="313"/>
        <end position="324"/>
    </location>
</feature>
<dbReference type="EMBL" id="LAZR01008259">
    <property type="protein sequence ID" value="KKM79959.1"/>
    <property type="molecule type" value="Genomic_DNA"/>
</dbReference>
<feature type="region of interest" description="Disordered" evidence="1">
    <location>
        <begin position="376"/>
        <end position="414"/>
    </location>
</feature>
<feature type="compositionally biased region" description="Basic and acidic residues" evidence="1">
    <location>
        <begin position="377"/>
        <end position="414"/>
    </location>
</feature>
<sequence length="414" mass="47354">MDKMFITKLEFIFEKVKESGTNSGIEQFIYTVEEVGEIAEVLRCLNGDVRKKNKTKEDLASEIGDTLITLYLITKFEDLDFFYILKNAINKEFDRWKQGKKIIQKGLRPNPLEQSTSELPRKLKHDHFGAADFHKRLVKNKNPSGQIICGMPECNEISIGIPIHGWYFCERHVSEQEDPLGQDLRPIIRSAQEANKILRDAGLGGFLSKDKNPSDLNALVKGLGEGFERQHDEIKELKEKQIHWATLENVTVCRLGIEELEEVLQELGKEFINLIDDKIAHGTARLHETSAKDNIEKQLKKLGGEKYGVTLSKEKSRKELRETNSKPPSKFKKEIPQKPITIDERLDYLHQVLSLEIGGRLSQIESGVSILLNRSKSPSEQKLEEAKLESISRHGDIQPDAFDKDIDKWSKEKE</sequence>